<dbReference type="GO" id="GO:0006123">
    <property type="term" value="P:mitochondrial electron transport, cytochrome c to oxygen"/>
    <property type="evidence" value="ECO:0007669"/>
    <property type="project" value="InterPro"/>
</dbReference>
<dbReference type="AlphaFoldDB" id="A0A8S2YJJ2"/>
<evidence type="ECO:0008006" key="3">
    <source>
        <dbReference type="Google" id="ProtNLM"/>
    </source>
</evidence>
<sequence length="51" mass="6216">NEDVYHLKWMHLHRGEPKRCYCGHWFKLTERQFVDLSDFGITEEMQKPAAH</sequence>
<proteinExistence type="predicted"/>
<accession>A0A8S2YJJ2</accession>
<evidence type="ECO:0000313" key="1">
    <source>
        <dbReference type="EMBL" id="CAF4558307.1"/>
    </source>
</evidence>
<dbReference type="InterPro" id="IPR036972">
    <property type="entry name" value="Cyt_c_oxidase_su5b_sf"/>
</dbReference>
<dbReference type="Proteomes" id="UP000681967">
    <property type="component" value="Unassembled WGS sequence"/>
</dbReference>
<dbReference type="GO" id="GO:0045277">
    <property type="term" value="C:respiratory chain complex IV"/>
    <property type="evidence" value="ECO:0007669"/>
    <property type="project" value="InterPro"/>
</dbReference>
<dbReference type="Gene3D" id="2.60.11.10">
    <property type="entry name" value="Cytochrome c oxidase, subunit Vb"/>
    <property type="match status" value="1"/>
</dbReference>
<evidence type="ECO:0000313" key="2">
    <source>
        <dbReference type="Proteomes" id="UP000681967"/>
    </source>
</evidence>
<gene>
    <name evidence="1" type="ORF">BYL167_LOCUS38403</name>
</gene>
<dbReference type="SUPFAM" id="SSF57802">
    <property type="entry name" value="Rubredoxin-like"/>
    <property type="match status" value="1"/>
</dbReference>
<feature type="non-terminal residue" evidence="1">
    <location>
        <position position="1"/>
    </location>
</feature>
<comment type="caution">
    <text evidence="1">The sequence shown here is derived from an EMBL/GenBank/DDBJ whole genome shotgun (WGS) entry which is preliminary data.</text>
</comment>
<protein>
    <recommendedName>
        <fullName evidence="3">Cytochrome c oxidase subunit Vb</fullName>
    </recommendedName>
</protein>
<reference evidence="1" key="1">
    <citation type="submission" date="2021-02" db="EMBL/GenBank/DDBJ databases">
        <authorList>
            <person name="Nowell W R."/>
        </authorList>
    </citation>
    <scope>NUCLEOTIDE SEQUENCE</scope>
</reference>
<organism evidence="1 2">
    <name type="scientific">Rotaria magnacalcarata</name>
    <dbReference type="NCBI Taxonomy" id="392030"/>
    <lineage>
        <taxon>Eukaryota</taxon>
        <taxon>Metazoa</taxon>
        <taxon>Spiralia</taxon>
        <taxon>Gnathifera</taxon>
        <taxon>Rotifera</taxon>
        <taxon>Eurotatoria</taxon>
        <taxon>Bdelloidea</taxon>
        <taxon>Philodinida</taxon>
        <taxon>Philodinidae</taxon>
        <taxon>Rotaria</taxon>
    </lineage>
</organism>
<dbReference type="GO" id="GO:0005740">
    <property type="term" value="C:mitochondrial envelope"/>
    <property type="evidence" value="ECO:0007669"/>
    <property type="project" value="InterPro"/>
</dbReference>
<name>A0A8S2YJJ2_9BILA</name>
<dbReference type="EMBL" id="CAJOBH010089607">
    <property type="protein sequence ID" value="CAF4558307.1"/>
    <property type="molecule type" value="Genomic_DNA"/>
</dbReference>